<sequence>MSVAEKSQKKSGGLGETFSVIIQALLLALVIRTLLFQPFSIPSGSMRPTLLEGDYLFVTKWAYGYSRYSLPFGPNIFSGRIWGSEPKRGDVVVFKFPPDPSVDYIKRVVGLPGDKIQVKDGQLFINGTAVPREKVGQIDNPDITEVDRPVDVYRETLPNGVTYDTLDLTPTSIGDNTREFDVPPGHYFMMGDNRDNSSDSRFTVGFVPAENLVGRANVIFFSIADGASPLEIWTWPSLMRAGRLFHLVH</sequence>
<dbReference type="GO" id="GO:0004252">
    <property type="term" value="F:serine-type endopeptidase activity"/>
    <property type="evidence" value="ECO:0007669"/>
    <property type="project" value="InterPro"/>
</dbReference>
<comment type="similarity">
    <text evidence="2 7">Belongs to the peptidase S26 family.</text>
</comment>
<dbReference type="SUPFAM" id="SSF51306">
    <property type="entry name" value="LexA/Signal peptidase"/>
    <property type="match status" value="1"/>
</dbReference>
<comment type="catalytic activity">
    <reaction evidence="1 7">
        <text>Cleavage of hydrophobic, N-terminal signal or leader sequences from secreted and periplasmic proteins.</text>
        <dbReference type="EC" id="3.4.21.89"/>
    </reaction>
</comment>
<evidence type="ECO:0000256" key="6">
    <source>
        <dbReference type="PIRSR" id="PIRSR600223-1"/>
    </source>
</evidence>
<accession>A0A3P3G4T4</accession>
<dbReference type="EMBL" id="RQXT01000004">
    <property type="protein sequence ID" value="RRI05858.1"/>
    <property type="molecule type" value="Genomic_DNA"/>
</dbReference>
<dbReference type="OrthoDB" id="9815782at2"/>
<keyword evidence="7" id="KW-0812">Transmembrane</keyword>
<name>A0A3P3G4T4_9HYPH</name>
<gene>
    <name evidence="9" type="primary">lepB</name>
    <name evidence="9" type="ORF">EH240_04775</name>
</gene>
<keyword evidence="7" id="KW-0472">Membrane</keyword>
<evidence type="ECO:0000313" key="9">
    <source>
        <dbReference type="EMBL" id="RRI05858.1"/>
    </source>
</evidence>
<dbReference type="PRINTS" id="PR00727">
    <property type="entry name" value="LEADERPTASE"/>
</dbReference>
<comment type="subcellular location">
    <subcellularLocation>
        <location evidence="7">Membrane</location>
        <topology evidence="7">Single-pass type II membrane protein</topology>
    </subcellularLocation>
</comment>
<protein>
    <recommendedName>
        <fullName evidence="4 7">Signal peptidase I</fullName>
        <ecNumber evidence="3 7">3.4.21.89</ecNumber>
    </recommendedName>
</protein>
<dbReference type="InterPro" id="IPR019533">
    <property type="entry name" value="Peptidase_S26"/>
</dbReference>
<dbReference type="InterPro" id="IPR019758">
    <property type="entry name" value="Pept_S26A_signal_pept_1_CS"/>
</dbReference>
<dbReference type="InterPro" id="IPR036286">
    <property type="entry name" value="LexA/Signal_pep-like_sf"/>
</dbReference>
<evidence type="ECO:0000256" key="2">
    <source>
        <dbReference type="ARBA" id="ARBA00009370"/>
    </source>
</evidence>
<dbReference type="GO" id="GO:0016020">
    <property type="term" value="C:membrane"/>
    <property type="evidence" value="ECO:0007669"/>
    <property type="project" value="UniProtKB-SubCell"/>
</dbReference>
<comment type="caution">
    <text evidence="9">The sequence shown here is derived from an EMBL/GenBank/DDBJ whole genome shotgun (WGS) entry which is preliminary data.</text>
</comment>
<evidence type="ECO:0000256" key="3">
    <source>
        <dbReference type="ARBA" id="ARBA00013208"/>
    </source>
</evidence>
<evidence type="ECO:0000259" key="8">
    <source>
        <dbReference type="Pfam" id="PF10502"/>
    </source>
</evidence>
<evidence type="ECO:0000256" key="5">
    <source>
        <dbReference type="ARBA" id="ARBA00022801"/>
    </source>
</evidence>
<dbReference type="PANTHER" id="PTHR43390">
    <property type="entry name" value="SIGNAL PEPTIDASE I"/>
    <property type="match status" value="1"/>
</dbReference>
<feature type="domain" description="Peptidase S26" evidence="8">
    <location>
        <begin position="16"/>
        <end position="221"/>
    </location>
</feature>
<evidence type="ECO:0000313" key="10">
    <source>
        <dbReference type="Proteomes" id="UP000273786"/>
    </source>
</evidence>
<evidence type="ECO:0000256" key="4">
    <source>
        <dbReference type="ARBA" id="ARBA00019232"/>
    </source>
</evidence>
<dbReference type="PANTHER" id="PTHR43390:SF1">
    <property type="entry name" value="CHLOROPLAST PROCESSING PEPTIDASE"/>
    <property type="match status" value="1"/>
</dbReference>
<dbReference type="InterPro" id="IPR019757">
    <property type="entry name" value="Pept_S26A_signal_pept_1_Lys-AS"/>
</dbReference>
<keyword evidence="7" id="KW-1133">Transmembrane helix</keyword>
<dbReference type="EC" id="3.4.21.89" evidence="3 7"/>
<evidence type="ECO:0000256" key="7">
    <source>
        <dbReference type="RuleBase" id="RU362042"/>
    </source>
</evidence>
<dbReference type="RefSeq" id="WP_124996270.1">
    <property type="nucleotide sequence ID" value="NZ_RQXT01000004.1"/>
</dbReference>
<dbReference type="GO" id="GO:0006465">
    <property type="term" value="P:signal peptide processing"/>
    <property type="evidence" value="ECO:0007669"/>
    <property type="project" value="InterPro"/>
</dbReference>
<organism evidence="9 10">
    <name type="scientific">Mesorhizobium tamadayense</name>
    <dbReference type="NCBI Taxonomy" id="425306"/>
    <lineage>
        <taxon>Bacteria</taxon>
        <taxon>Pseudomonadati</taxon>
        <taxon>Pseudomonadota</taxon>
        <taxon>Alphaproteobacteria</taxon>
        <taxon>Hyphomicrobiales</taxon>
        <taxon>Phyllobacteriaceae</taxon>
        <taxon>Mesorhizobium</taxon>
    </lineage>
</organism>
<keyword evidence="5 7" id="KW-0378">Hydrolase</keyword>
<dbReference type="InterPro" id="IPR000223">
    <property type="entry name" value="Pept_S26A_signal_pept_1"/>
</dbReference>
<dbReference type="Proteomes" id="UP000273786">
    <property type="component" value="Unassembled WGS sequence"/>
</dbReference>
<keyword evidence="10" id="KW-1185">Reference proteome</keyword>
<feature type="active site" evidence="6">
    <location>
        <position position="106"/>
    </location>
</feature>
<dbReference type="PROSITE" id="PS00760">
    <property type="entry name" value="SPASE_I_2"/>
    <property type="match status" value="1"/>
</dbReference>
<dbReference type="PROSITE" id="PS00761">
    <property type="entry name" value="SPASE_I_3"/>
    <property type="match status" value="1"/>
</dbReference>
<feature type="transmembrane region" description="Helical" evidence="7">
    <location>
        <begin position="20"/>
        <end position="39"/>
    </location>
</feature>
<evidence type="ECO:0000256" key="1">
    <source>
        <dbReference type="ARBA" id="ARBA00000677"/>
    </source>
</evidence>
<dbReference type="NCBIfam" id="TIGR02227">
    <property type="entry name" value="sigpep_I_bact"/>
    <property type="match status" value="1"/>
</dbReference>
<dbReference type="AlphaFoldDB" id="A0A3P3G4T4"/>
<keyword evidence="7" id="KW-0645">Protease</keyword>
<dbReference type="Gene3D" id="2.10.109.10">
    <property type="entry name" value="Umud Fragment, subunit A"/>
    <property type="match status" value="1"/>
</dbReference>
<dbReference type="Pfam" id="PF10502">
    <property type="entry name" value="Peptidase_S26"/>
    <property type="match status" value="1"/>
</dbReference>
<dbReference type="GO" id="GO:0009003">
    <property type="term" value="F:signal peptidase activity"/>
    <property type="evidence" value="ECO:0007669"/>
    <property type="project" value="UniProtKB-EC"/>
</dbReference>
<proteinExistence type="inferred from homology"/>
<feature type="active site" evidence="6">
    <location>
        <position position="45"/>
    </location>
</feature>
<reference evidence="9 10" key="1">
    <citation type="submission" date="2018-11" db="EMBL/GenBank/DDBJ databases">
        <title>the genome of Mesorhizobium tamadayense DSM 28320.</title>
        <authorList>
            <person name="Gao J."/>
        </authorList>
    </citation>
    <scope>NUCLEOTIDE SEQUENCE [LARGE SCALE GENOMIC DNA]</scope>
    <source>
        <strain evidence="9 10">DSM 28320</strain>
    </source>
</reference>
<dbReference type="CDD" id="cd06530">
    <property type="entry name" value="S26_SPase_I"/>
    <property type="match status" value="1"/>
</dbReference>